<gene>
    <name evidence="2" type="ORF">AGLY_008144</name>
</gene>
<sequence>MVQKYQVVIVKNKLQYDVLYGLQFYDTWVLLRVEFCNISNIHTDKSNKINIMRKAIILIITFSMIPVFPNILNWSPIIRTFCQTLNKDKLKHIKKLVTQIWLRNTVIQDILHENCNYYTNHNLFLLIINYIQFSHNRTFCTIHFVLNILRKYQQLYYTNLLLVMNMLELVLYSLIVKTPNINHILKLVIKNL</sequence>
<name>A0A6G0TL00_APHGL</name>
<dbReference type="Proteomes" id="UP000475862">
    <property type="component" value="Unassembled WGS sequence"/>
</dbReference>
<feature type="transmembrane region" description="Helical" evidence="1">
    <location>
        <begin position="55"/>
        <end position="72"/>
    </location>
</feature>
<organism evidence="2 3">
    <name type="scientific">Aphis glycines</name>
    <name type="common">Soybean aphid</name>
    <dbReference type="NCBI Taxonomy" id="307491"/>
    <lineage>
        <taxon>Eukaryota</taxon>
        <taxon>Metazoa</taxon>
        <taxon>Ecdysozoa</taxon>
        <taxon>Arthropoda</taxon>
        <taxon>Hexapoda</taxon>
        <taxon>Insecta</taxon>
        <taxon>Pterygota</taxon>
        <taxon>Neoptera</taxon>
        <taxon>Paraneoptera</taxon>
        <taxon>Hemiptera</taxon>
        <taxon>Sternorrhyncha</taxon>
        <taxon>Aphidomorpha</taxon>
        <taxon>Aphidoidea</taxon>
        <taxon>Aphididae</taxon>
        <taxon>Aphidini</taxon>
        <taxon>Aphis</taxon>
        <taxon>Aphis</taxon>
    </lineage>
</organism>
<accession>A0A6G0TL00</accession>
<comment type="caution">
    <text evidence="2">The sequence shown here is derived from an EMBL/GenBank/DDBJ whole genome shotgun (WGS) entry which is preliminary data.</text>
</comment>
<protein>
    <submittedName>
        <fullName evidence="2">Uncharacterized protein</fullName>
    </submittedName>
</protein>
<feature type="transmembrane region" description="Helical" evidence="1">
    <location>
        <begin position="155"/>
        <end position="176"/>
    </location>
</feature>
<dbReference type="EMBL" id="VYZN01000027">
    <property type="protein sequence ID" value="KAE9534852.1"/>
    <property type="molecule type" value="Genomic_DNA"/>
</dbReference>
<keyword evidence="1" id="KW-1133">Transmembrane helix</keyword>
<keyword evidence="3" id="KW-1185">Reference proteome</keyword>
<proteinExistence type="predicted"/>
<evidence type="ECO:0000313" key="3">
    <source>
        <dbReference type="Proteomes" id="UP000475862"/>
    </source>
</evidence>
<keyword evidence="1" id="KW-0472">Membrane</keyword>
<evidence type="ECO:0000256" key="1">
    <source>
        <dbReference type="SAM" id="Phobius"/>
    </source>
</evidence>
<keyword evidence="1" id="KW-0812">Transmembrane</keyword>
<dbReference type="AlphaFoldDB" id="A0A6G0TL00"/>
<reference evidence="2 3" key="1">
    <citation type="submission" date="2019-08" db="EMBL/GenBank/DDBJ databases">
        <title>The genome of the soybean aphid Biotype 1, its phylome, world population structure and adaptation to the North American continent.</title>
        <authorList>
            <person name="Giordano R."/>
            <person name="Donthu R.K."/>
            <person name="Hernandez A.G."/>
            <person name="Wright C.L."/>
            <person name="Zimin A.V."/>
        </authorList>
    </citation>
    <scope>NUCLEOTIDE SEQUENCE [LARGE SCALE GENOMIC DNA]</scope>
    <source>
        <tissue evidence="2">Whole aphids</tissue>
    </source>
</reference>
<evidence type="ECO:0000313" key="2">
    <source>
        <dbReference type="EMBL" id="KAE9534852.1"/>
    </source>
</evidence>